<feature type="transmembrane region" description="Helical" evidence="1">
    <location>
        <begin position="5"/>
        <end position="22"/>
    </location>
</feature>
<dbReference type="RefSeq" id="WP_250929524.1">
    <property type="nucleotide sequence ID" value="NZ_JAMQBK010000039.1"/>
</dbReference>
<keyword evidence="1" id="KW-0812">Transmembrane</keyword>
<feature type="transmembrane region" description="Helical" evidence="1">
    <location>
        <begin position="69"/>
        <end position="91"/>
    </location>
</feature>
<dbReference type="EMBL" id="JAMQBK010000039">
    <property type="protein sequence ID" value="MCM2371892.1"/>
    <property type="molecule type" value="Genomic_DNA"/>
</dbReference>
<feature type="transmembrane region" description="Helical" evidence="1">
    <location>
        <begin position="28"/>
        <end position="48"/>
    </location>
</feature>
<accession>A0ABT0U4R1</accession>
<gene>
    <name evidence="2" type="ORF">NB063_14880</name>
</gene>
<keyword evidence="3" id="KW-1185">Reference proteome</keyword>
<evidence type="ECO:0000313" key="3">
    <source>
        <dbReference type="Proteomes" id="UP001202961"/>
    </source>
</evidence>
<keyword evidence="1" id="KW-1133">Transmembrane helix</keyword>
<organism evidence="2 3">
    <name type="scientific">Aporhodopirellula aestuarii</name>
    <dbReference type="NCBI Taxonomy" id="2950107"/>
    <lineage>
        <taxon>Bacteria</taxon>
        <taxon>Pseudomonadati</taxon>
        <taxon>Planctomycetota</taxon>
        <taxon>Planctomycetia</taxon>
        <taxon>Pirellulales</taxon>
        <taxon>Pirellulaceae</taxon>
        <taxon>Aporhodopirellula</taxon>
    </lineage>
</organism>
<proteinExistence type="predicted"/>
<keyword evidence="1" id="KW-0472">Membrane</keyword>
<evidence type="ECO:0000256" key="1">
    <source>
        <dbReference type="SAM" id="Phobius"/>
    </source>
</evidence>
<name>A0ABT0U4R1_9BACT</name>
<sequence>MKFRIADLLHLTFMVGSLLVMWRSPEVFLWLVVLVSSLFAVPVSHECLRLIAAGNITGAELLNALQPRIRVWVVLWLFYFAALEVFLAFVWGGLSVMVSAVLLGWMSSLVTLKVLLAPRVRRMWALLPLV</sequence>
<reference evidence="2 3" key="1">
    <citation type="journal article" date="2022" name="Syst. Appl. Microbiol.">
        <title>Rhodopirellula aestuarii sp. nov., a novel member of the genus Rhodopirellula isolated from brackish sediments collected in the Tagus River estuary, Portugal.</title>
        <authorList>
            <person name="Vitorino I.R."/>
            <person name="Klimek D."/>
            <person name="Calusinska M."/>
            <person name="Lobo-da-Cunha A."/>
            <person name="Vasconcelos V."/>
            <person name="Lage O.M."/>
        </authorList>
    </citation>
    <scope>NUCLEOTIDE SEQUENCE [LARGE SCALE GENOMIC DNA]</scope>
    <source>
        <strain evidence="2 3">ICT_H3.1</strain>
    </source>
</reference>
<evidence type="ECO:0000313" key="2">
    <source>
        <dbReference type="EMBL" id="MCM2371892.1"/>
    </source>
</evidence>
<dbReference type="Proteomes" id="UP001202961">
    <property type="component" value="Unassembled WGS sequence"/>
</dbReference>
<feature type="transmembrane region" description="Helical" evidence="1">
    <location>
        <begin position="97"/>
        <end position="116"/>
    </location>
</feature>
<comment type="caution">
    <text evidence="2">The sequence shown here is derived from an EMBL/GenBank/DDBJ whole genome shotgun (WGS) entry which is preliminary data.</text>
</comment>
<protein>
    <submittedName>
        <fullName evidence="2">Uncharacterized protein</fullName>
    </submittedName>
</protein>